<dbReference type="GO" id="GO:0046872">
    <property type="term" value="F:metal ion binding"/>
    <property type="evidence" value="ECO:0007669"/>
    <property type="project" value="UniProtKB-KW"/>
</dbReference>
<feature type="domain" description="Alcohol dehydrogenase iron-type/glycerol dehydrogenase GldA" evidence="6">
    <location>
        <begin position="26"/>
        <end position="162"/>
    </location>
</feature>
<comment type="caution">
    <text evidence="7">The sequence shown here is derived from an EMBL/GenBank/DDBJ whole genome shotgun (WGS) entry which is preliminary data.</text>
</comment>
<sequence>MIEYSNNYLIRRKIMNISEEVRPGANRYVSGQGILQDLESYLASFNKLAIITGEKSFQVFQDFYPKDLSYPVFHYDGSASIENGKKLAKEIGQSDGLLAIGGGRLIDTCKVVAQELNCELIIIPTLVSNCAPYTPVAALYHPDHTFDKVGYLNKVSYLTLVDYDFLLATPHDYFVAGIGDTLAKWYEMEGIVRQVSQEELSASVRLGFASAKEIFKILFADSKAALNDLAEQKVTPAFGRVVDTIIELSGTVGGFAGTYGRMSGAHALHNGLSLCSETHPILHGSKVAYGVLVQLAYTGDTSEIEKLLPFYKENHLPASLAEINLPFDLEKLQAVAKFAASPVESYRLIDSKVTDEKIISAIKALEALVSKK</sequence>
<dbReference type="PROSITE" id="PS00913">
    <property type="entry name" value="ADH_IRON_1"/>
    <property type="match status" value="1"/>
</dbReference>
<feature type="binding site" evidence="5">
    <location>
        <position position="134"/>
    </location>
    <ligand>
        <name>NAD(+)</name>
        <dbReference type="ChEBI" id="CHEBI:57540"/>
    </ligand>
</feature>
<dbReference type="InterPro" id="IPR018211">
    <property type="entry name" value="ADH_Fe_CS"/>
</dbReference>
<evidence type="ECO:0000313" key="7">
    <source>
        <dbReference type="EMBL" id="GAM80858.1"/>
    </source>
</evidence>
<feature type="binding site" evidence="4">
    <location>
        <position position="266"/>
    </location>
    <ligand>
        <name>glycerol</name>
        <dbReference type="ChEBI" id="CHEBI:17754"/>
    </ligand>
</feature>
<feature type="binding site" evidence="5">
    <location>
        <position position="140"/>
    </location>
    <ligand>
        <name>NAD(+)</name>
        <dbReference type="ChEBI" id="CHEBI:57540"/>
    </ligand>
</feature>
<dbReference type="EMBL" id="BBSI01000030">
    <property type="protein sequence ID" value="GAM80858.1"/>
    <property type="molecule type" value="Genomic_DNA"/>
</dbReference>
<dbReference type="CDD" id="cd08172">
    <property type="entry name" value="GlyDH-like"/>
    <property type="match status" value="1"/>
</dbReference>
<evidence type="ECO:0000259" key="6">
    <source>
        <dbReference type="Pfam" id="PF00465"/>
    </source>
</evidence>
<feature type="binding site" evidence="4">
    <location>
        <position position="180"/>
    </location>
    <ligand>
        <name>glycerol</name>
        <dbReference type="ChEBI" id="CHEBI:17754"/>
    </ligand>
</feature>
<dbReference type="AlphaFoldDB" id="A0A0B8R103"/>
<feature type="binding site" evidence="5">
    <location>
        <begin position="103"/>
        <end position="107"/>
    </location>
    <ligand>
        <name>NAD(+)</name>
        <dbReference type="ChEBI" id="CHEBI:57540"/>
    </ligand>
</feature>
<keyword evidence="3" id="KW-0560">Oxidoreductase</keyword>
<evidence type="ECO:0000256" key="2">
    <source>
        <dbReference type="ARBA" id="ARBA00022723"/>
    </source>
</evidence>
<dbReference type="InterPro" id="IPR016205">
    <property type="entry name" value="Glycerol_DH"/>
</dbReference>
<keyword evidence="2 4" id="KW-0479">Metal-binding</keyword>
<proteinExistence type="inferred from homology"/>
<evidence type="ECO:0000256" key="3">
    <source>
        <dbReference type="ARBA" id="ARBA00023002"/>
    </source>
</evidence>
<keyword evidence="4" id="KW-0862">Zinc</keyword>
<dbReference type="InterPro" id="IPR001670">
    <property type="entry name" value="ADH_Fe/GldA"/>
</dbReference>
<evidence type="ECO:0000256" key="1">
    <source>
        <dbReference type="ARBA" id="ARBA00007358"/>
    </source>
</evidence>
<organism evidence="7 8">
    <name type="scientific">Lactococcus lactis subsp. lactis</name>
    <name type="common">Streptococcus lactis</name>
    <dbReference type="NCBI Taxonomy" id="1360"/>
    <lineage>
        <taxon>Bacteria</taxon>
        <taxon>Bacillati</taxon>
        <taxon>Bacillota</taxon>
        <taxon>Bacilli</taxon>
        <taxon>Lactobacillales</taxon>
        <taxon>Streptococcaceae</taxon>
        <taxon>Lactococcus</taxon>
    </lineage>
</organism>
<dbReference type="PANTHER" id="PTHR43616">
    <property type="entry name" value="GLYCEROL DEHYDROGENASE"/>
    <property type="match status" value="1"/>
</dbReference>
<dbReference type="Gene3D" id="3.40.50.1970">
    <property type="match status" value="1"/>
</dbReference>
<dbReference type="Pfam" id="PF00465">
    <property type="entry name" value="Fe-ADH"/>
    <property type="match status" value="1"/>
</dbReference>
<dbReference type="GO" id="GO:0016614">
    <property type="term" value="F:oxidoreductase activity, acting on CH-OH group of donors"/>
    <property type="evidence" value="ECO:0007669"/>
    <property type="project" value="InterPro"/>
</dbReference>
<evidence type="ECO:0000256" key="5">
    <source>
        <dbReference type="PIRSR" id="PIRSR000112-3"/>
    </source>
</evidence>
<accession>A0A0B8R103</accession>
<dbReference type="Gene3D" id="1.20.1090.10">
    <property type="entry name" value="Dehydroquinate synthase-like - alpha domain"/>
    <property type="match status" value="1"/>
</dbReference>
<dbReference type="Proteomes" id="UP000031847">
    <property type="component" value="Unassembled WGS sequence"/>
</dbReference>
<comment type="similarity">
    <text evidence="1">Belongs to the iron-containing alcohol dehydrogenase family.</text>
</comment>
<feature type="binding site" evidence="5">
    <location>
        <begin position="125"/>
        <end position="128"/>
    </location>
    <ligand>
        <name>NAD(+)</name>
        <dbReference type="ChEBI" id="CHEBI:57540"/>
    </ligand>
</feature>
<protein>
    <submittedName>
        <fullName evidence="7">Glycerol dehydrogenase and related enzymes</fullName>
    </submittedName>
</protein>
<comment type="cofactor">
    <cofactor evidence="4">
        <name>Zn(2+)</name>
        <dbReference type="ChEBI" id="CHEBI:29105"/>
    </cofactor>
    <text evidence="4">Binds 1 zinc ion per subunit.</text>
</comment>
<dbReference type="PANTHER" id="PTHR43616:SF3">
    <property type="entry name" value="HYDROXYCARBOXYLATE DEHYDROGENASE A"/>
    <property type="match status" value="1"/>
</dbReference>
<name>A0A0B8R103_LACLL</name>
<feature type="binding site" evidence="4">
    <location>
        <position position="283"/>
    </location>
    <ligand>
        <name>glycerol</name>
        <dbReference type="ChEBI" id="CHEBI:17754"/>
    </ligand>
</feature>
<evidence type="ECO:0000313" key="8">
    <source>
        <dbReference type="Proteomes" id="UP000031847"/>
    </source>
</evidence>
<gene>
    <name evidence="7" type="ORF">JCM5805K_1975</name>
</gene>
<evidence type="ECO:0000256" key="4">
    <source>
        <dbReference type="PIRSR" id="PIRSR000112-1"/>
    </source>
</evidence>
<dbReference type="PIRSF" id="PIRSF000112">
    <property type="entry name" value="Glycerol_dehydrogenase"/>
    <property type="match status" value="1"/>
</dbReference>
<keyword evidence="5" id="KW-0520">NAD</keyword>
<dbReference type="SUPFAM" id="SSF56796">
    <property type="entry name" value="Dehydroquinate synthase-like"/>
    <property type="match status" value="1"/>
</dbReference>
<reference evidence="7 8" key="1">
    <citation type="submission" date="2015-01" db="EMBL/GenBank/DDBJ databases">
        <title>Lactococcus lactis subsp.lactis JCM 5805 whole genome shotgun sequence.</title>
        <authorList>
            <person name="Fujii T."/>
            <person name="Tomita Y."/>
            <person name="Ikushima S."/>
            <person name="Fujiwara D."/>
        </authorList>
    </citation>
    <scope>NUCLEOTIDE SEQUENCE [LARGE SCALE GENOMIC DNA]</scope>
    <source>
        <strain evidence="7 8">JCM 5805</strain>
    </source>
</reference>